<dbReference type="GO" id="GO:0051536">
    <property type="term" value="F:iron-sulfur cluster binding"/>
    <property type="evidence" value="ECO:0007669"/>
    <property type="project" value="UniProtKB-KW"/>
</dbReference>
<dbReference type="InterPro" id="IPR050695">
    <property type="entry name" value="N-acetylmuramoyl_amidase_3"/>
</dbReference>
<feature type="chain" id="PRO_5016255210" description="N-acetylmuramoyl-L-alanine amidase" evidence="6">
    <location>
        <begin position="31"/>
        <end position="382"/>
    </location>
</feature>
<gene>
    <name evidence="8" type="ORF">DFE_0735</name>
</gene>
<accession>A0A2Z6AW60</accession>
<dbReference type="PANTHER" id="PTHR30404:SF0">
    <property type="entry name" value="N-ACETYLMURAMOYL-L-ALANINE AMIDASE AMIC"/>
    <property type="match status" value="1"/>
</dbReference>
<dbReference type="Proteomes" id="UP000269883">
    <property type="component" value="Chromosome"/>
</dbReference>
<evidence type="ECO:0000313" key="9">
    <source>
        <dbReference type="Proteomes" id="UP000269883"/>
    </source>
</evidence>
<dbReference type="InterPro" id="IPR011990">
    <property type="entry name" value="TPR-like_helical_dom_sf"/>
</dbReference>
<keyword evidence="4" id="KW-0408">Iron</keyword>
<dbReference type="PANTHER" id="PTHR30404">
    <property type="entry name" value="N-ACETYLMURAMOYL-L-ALANINE AMIDASE"/>
    <property type="match status" value="1"/>
</dbReference>
<organism evidence="8 9">
    <name type="scientific">Desulfovibrio ferrophilus</name>
    <dbReference type="NCBI Taxonomy" id="241368"/>
    <lineage>
        <taxon>Bacteria</taxon>
        <taxon>Pseudomonadati</taxon>
        <taxon>Thermodesulfobacteriota</taxon>
        <taxon>Desulfovibrionia</taxon>
        <taxon>Desulfovibrionales</taxon>
        <taxon>Desulfovibrionaceae</taxon>
        <taxon>Desulfovibrio</taxon>
    </lineage>
</organism>
<dbReference type="Gene3D" id="3.40.630.40">
    <property type="entry name" value="Zn-dependent exopeptidases"/>
    <property type="match status" value="1"/>
</dbReference>
<evidence type="ECO:0000256" key="1">
    <source>
        <dbReference type="ARBA" id="ARBA00001561"/>
    </source>
</evidence>
<sequence length="382" mass="42202">MISRRKALQSLAALSVATMTHALWSPLARAAQSALELGLRGQDLLAAGDAPTALKVLAKAVAQRPDDPWLHGLMGRARLAAGDRRGALEAFRYAVSLDSNDSYSRMMADRIMQTPLPPAPARVFHSPSAVERQAEQERREAASRQDSRRGASGFSVRRVVLDAGHGGFDPGAMGRGGLMEKKVTLDLALRTERILARTAPGLKLYLTRRDDYYLPLSARTAEANRFSADIFVSLHINAGERRAAQGVETYSCSEKASSLEAERLAAYENSVLKLEGKQREQPGFIDMEELLFRFERRRYWDAGARAARRVQNVLTGMLPMRDRGVHSADFYVLRKARMPSVLLETGFISNPDEEAALRREDHRERIASAVATAVAGLYREGV</sequence>
<evidence type="ECO:0000259" key="7">
    <source>
        <dbReference type="SMART" id="SM00646"/>
    </source>
</evidence>
<reference evidence="8 9" key="1">
    <citation type="journal article" date="2018" name="Sci. Adv.">
        <title>Multi-heme cytochromes provide a pathway for survival in energy-limited environments.</title>
        <authorList>
            <person name="Deng X."/>
            <person name="Dohmae N."/>
            <person name="Nealson K.H."/>
            <person name="Hashimoto K."/>
            <person name="Okamoto A."/>
        </authorList>
    </citation>
    <scope>NUCLEOTIDE SEQUENCE [LARGE SCALE GENOMIC DNA]</scope>
    <source>
        <strain evidence="8 9">IS5</strain>
    </source>
</reference>
<dbReference type="OrthoDB" id="9806267at2"/>
<dbReference type="CDD" id="cd02696">
    <property type="entry name" value="MurNAc-LAA"/>
    <property type="match status" value="1"/>
</dbReference>
<keyword evidence="4" id="KW-0411">Iron-sulfur</keyword>
<dbReference type="KEGG" id="dfl:DFE_0735"/>
<evidence type="ECO:0000256" key="6">
    <source>
        <dbReference type="SAM" id="SignalP"/>
    </source>
</evidence>
<dbReference type="Pfam" id="PF14559">
    <property type="entry name" value="TPR_19"/>
    <property type="match status" value="1"/>
</dbReference>
<dbReference type="EC" id="3.5.1.28" evidence="2"/>
<feature type="domain" description="MurNAc-LAA" evidence="7">
    <location>
        <begin position="220"/>
        <end position="375"/>
    </location>
</feature>
<feature type="region of interest" description="Disordered" evidence="5">
    <location>
        <begin position="129"/>
        <end position="151"/>
    </location>
</feature>
<dbReference type="GO" id="GO:0030288">
    <property type="term" value="C:outer membrane-bounded periplasmic space"/>
    <property type="evidence" value="ECO:0007669"/>
    <property type="project" value="TreeGrafter"/>
</dbReference>
<dbReference type="InterPro" id="IPR006311">
    <property type="entry name" value="TAT_signal"/>
</dbReference>
<evidence type="ECO:0000256" key="2">
    <source>
        <dbReference type="ARBA" id="ARBA00011901"/>
    </source>
</evidence>
<dbReference type="SMART" id="SM00646">
    <property type="entry name" value="Ami_3"/>
    <property type="match status" value="1"/>
</dbReference>
<dbReference type="AlphaFoldDB" id="A0A2Z6AW60"/>
<dbReference type="Pfam" id="PF01520">
    <property type="entry name" value="Amidase_3"/>
    <property type="match status" value="1"/>
</dbReference>
<evidence type="ECO:0000256" key="4">
    <source>
        <dbReference type="ARBA" id="ARBA00023014"/>
    </source>
</evidence>
<keyword evidence="9" id="KW-1185">Reference proteome</keyword>
<evidence type="ECO:0000256" key="3">
    <source>
        <dbReference type="ARBA" id="ARBA00022801"/>
    </source>
</evidence>
<evidence type="ECO:0000256" key="5">
    <source>
        <dbReference type="SAM" id="MobiDB-lite"/>
    </source>
</evidence>
<protein>
    <recommendedName>
        <fullName evidence="2">N-acetylmuramoyl-L-alanine amidase</fullName>
        <ecNumber evidence="2">3.5.1.28</ecNumber>
    </recommendedName>
</protein>
<keyword evidence="4" id="KW-0479">Metal-binding</keyword>
<dbReference type="GO" id="GO:0008745">
    <property type="term" value="F:N-acetylmuramoyl-L-alanine amidase activity"/>
    <property type="evidence" value="ECO:0007669"/>
    <property type="project" value="UniProtKB-EC"/>
</dbReference>
<comment type="catalytic activity">
    <reaction evidence="1">
        <text>Hydrolyzes the link between N-acetylmuramoyl residues and L-amino acid residues in certain cell-wall glycopeptides.</text>
        <dbReference type="EC" id="3.5.1.28"/>
    </reaction>
</comment>
<dbReference type="SUPFAM" id="SSF48452">
    <property type="entry name" value="TPR-like"/>
    <property type="match status" value="1"/>
</dbReference>
<dbReference type="EMBL" id="AP017378">
    <property type="protein sequence ID" value="BBD07461.1"/>
    <property type="molecule type" value="Genomic_DNA"/>
</dbReference>
<proteinExistence type="predicted"/>
<dbReference type="InterPro" id="IPR002508">
    <property type="entry name" value="MurNAc-LAA_cat"/>
</dbReference>
<evidence type="ECO:0000313" key="8">
    <source>
        <dbReference type="EMBL" id="BBD07461.1"/>
    </source>
</evidence>
<feature type="compositionally biased region" description="Basic and acidic residues" evidence="5">
    <location>
        <begin position="132"/>
        <end position="149"/>
    </location>
</feature>
<name>A0A2Z6AW60_9BACT</name>
<keyword evidence="6" id="KW-0732">Signal</keyword>
<dbReference type="Gene3D" id="1.25.40.10">
    <property type="entry name" value="Tetratricopeptide repeat domain"/>
    <property type="match status" value="1"/>
</dbReference>
<dbReference type="SUPFAM" id="SSF53187">
    <property type="entry name" value="Zn-dependent exopeptidases"/>
    <property type="match status" value="1"/>
</dbReference>
<dbReference type="GO" id="GO:0009253">
    <property type="term" value="P:peptidoglycan catabolic process"/>
    <property type="evidence" value="ECO:0007669"/>
    <property type="project" value="InterPro"/>
</dbReference>
<keyword evidence="3 8" id="KW-0378">Hydrolase</keyword>
<dbReference type="PROSITE" id="PS51318">
    <property type="entry name" value="TAT"/>
    <property type="match status" value="1"/>
</dbReference>
<dbReference type="RefSeq" id="WP_126376726.1">
    <property type="nucleotide sequence ID" value="NZ_AP017378.1"/>
</dbReference>
<feature type="signal peptide" evidence="6">
    <location>
        <begin position="1"/>
        <end position="30"/>
    </location>
</feature>